<accession>X1CTC9</accession>
<dbReference type="AlphaFoldDB" id="X1CTC9"/>
<proteinExistence type="predicted"/>
<comment type="caution">
    <text evidence="1">The sequence shown here is derived from an EMBL/GenBank/DDBJ whole genome shotgun (WGS) entry which is preliminary data.</text>
</comment>
<name>X1CTC9_9ZZZZ</name>
<reference evidence="1" key="1">
    <citation type="journal article" date="2014" name="Front. Microbiol.">
        <title>High frequency of phylogenetically diverse reductive dehalogenase-homologous genes in deep subseafloor sedimentary metagenomes.</title>
        <authorList>
            <person name="Kawai M."/>
            <person name="Futagami T."/>
            <person name="Toyoda A."/>
            <person name="Takaki Y."/>
            <person name="Nishi S."/>
            <person name="Hori S."/>
            <person name="Arai W."/>
            <person name="Tsubouchi T."/>
            <person name="Morono Y."/>
            <person name="Uchiyama I."/>
            <person name="Ito T."/>
            <person name="Fujiyama A."/>
            <person name="Inagaki F."/>
            <person name="Takami H."/>
        </authorList>
    </citation>
    <scope>NUCLEOTIDE SEQUENCE</scope>
    <source>
        <strain evidence="1">Expedition CK06-06</strain>
    </source>
</reference>
<sequence length="167" mass="20399">IRNDPDIHSWESAQSFRRIPDFNGIDFRQQKNTYKLKVEPVNAFIYHYGWVRPPKLMQNKIRAFSTNHQGWRNVEKLEKEQKFNHLFDYGNLSKLKHFNGSHPKVMKSWIDDFNWKHQLRFTGPRKNRNPIRSKHDKLKYRLISWIEKNVLRGKRLGEFRNYILVKH</sequence>
<evidence type="ECO:0000313" key="1">
    <source>
        <dbReference type="EMBL" id="GAH11731.1"/>
    </source>
</evidence>
<dbReference type="EMBL" id="BART01033845">
    <property type="protein sequence ID" value="GAH11731.1"/>
    <property type="molecule type" value="Genomic_DNA"/>
</dbReference>
<feature type="non-terminal residue" evidence="1">
    <location>
        <position position="1"/>
    </location>
</feature>
<organism evidence="1">
    <name type="scientific">marine sediment metagenome</name>
    <dbReference type="NCBI Taxonomy" id="412755"/>
    <lineage>
        <taxon>unclassified sequences</taxon>
        <taxon>metagenomes</taxon>
        <taxon>ecological metagenomes</taxon>
    </lineage>
</organism>
<protein>
    <submittedName>
        <fullName evidence="1">Uncharacterized protein</fullName>
    </submittedName>
</protein>
<gene>
    <name evidence="1" type="ORF">S01H4_58022</name>
</gene>